<proteinExistence type="predicted"/>
<sequence length="37" mass="4304">NDPVQRTHLITLREVDIQLTNRKTILTETTPTNDNNQ</sequence>
<dbReference type="EMBL" id="CAJOBD010019324">
    <property type="protein sequence ID" value="CAF4233896.1"/>
    <property type="molecule type" value="Genomic_DNA"/>
</dbReference>
<organism evidence="1 2">
    <name type="scientific">Rotaria sordida</name>
    <dbReference type="NCBI Taxonomy" id="392033"/>
    <lineage>
        <taxon>Eukaryota</taxon>
        <taxon>Metazoa</taxon>
        <taxon>Spiralia</taxon>
        <taxon>Gnathifera</taxon>
        <taxon>Rotifera</taxon>
        <taxon>Eurotatoria</taxon>
        <taxon>Bdelloidea</taxon>
        <taxon>Philodinida</taxon>
        <taxon>Philodinidae</taxon>
        <taxon>Rotaria</taxon>
    </lineage>
</organism>
<feature type="non-terminal residue" evidence="1">
    <location>
        <position position="1"/>
    </location>
</feature>
<protein>
    <submittedName>
        <fullName evidence="1">Uncharacterized protein</fullName>
    </submittedName>
</protein>
<dbReference type="AlphaFoldDB" id="A0A820DKK0"/>
<evidence type="ECO:0000313" key="2">
    <source>
        <dbReference type="Proteomes" id="UP000663836"/>
    </source>
</evidence>
<accession>A0A820DKK0</accession>
<reference evidence="1" key="1">
    <citation type="submission" date="2021-02" db="EMBL/GenBank/DDBJ databases">
        <authorList>
            <person name="Nowell W R."/>
        </authorList>
    </citation>
    <scope>NUCLEOTIDE SEQUENCE</scope>
</reference>
<dbReference type="Proteomes" id="UP000663836">
    <property type="component" value="Unassembled WGS sequence"/>
</dbReference>
<comment type="caution">
    <text evidence="1">The sequence shown here is derived from an EMBL/GenBank/DDBJ whole genome shotgun (WGS) entry which is preliminary data.</text>
</comment>
<feature type="non-terminal residue" evidence="1">
    <location>
        <position position="37"/>
    </location>
</feature>
<name>A0A820DKK0_9BILA</name>
<evidence type="ECO:0000313" key="1">
    <source>
        <dbReference type="EMBL" id="CAF4233896.1"/>
    </source>
</evidence>
<gene>
    <name evidence="1" type="ORF">JBS370_LOCUS38000</name>
</gene>